<dbReference type="Proteomes" id="UP001194468">
    <property type="component" value="Unassembled WGS sequence"/>
</dbReference>
<dbReference type="AlphaFoldDB" id="A0AAD4BLA2"/>
<proteinExistence type="predicted"/>
<dbReference type="EMBL" id="WHUW01000035">
    <property type="protein sequence ID" value="KAF8433265.1"/>
    <property type="molecule type" value="Genomic_DNA"/>
</dbReference>
<sequence length="105" mass="12291">MSWLFQTTFLSCSLMGRLTPGPFCAWQRLFIFAFRRINLFCAWPPSCISRLCSFFFALYLTDLRIMEFTLGFVANRKAQLQKCCWNLGWPDPFPFGSETSNYTIT</sequence>
<organism evidence="1 2">
    <name type="scientific">Boletus edulis BED1</name>
    <dbReference type="NCBI Taxonomy" id="1328754"/>
    <lineage>
        <taxon>Eukaryota</taxon>
        <taxon>Fungi</taxon>
        <taxon>Dikarya</taxon>
        <taxon>Basidiomycota</taxon>
        <taxon>Agaricomycotina</taxon>
        <taxon>Agaricomycetes</taxon>
        <taxon>Agaricomycetidae</taxon>
        <taxon>Boletales</taxon>
        <taxon>Boletineae</taxon>
        <taxon>Boletaceae</taxon>
        <taxon>Boletoideae</taxon>
        <taxon>Boletus</taxon>
    </lineage>
</organism>
<protein>
    <submittedName>
        <fullName evidence="1">Uncharacterized protein</fullName>
    </submittedName>
</protein>
<comment type="caution">
    <text evidence="1">The sequence shown here is derived from an EMBL/GenBank/DDBJ whole genome shotgun (WGS) entry which is preliminary data.</text>
</comment>
<name>A0AAD4BLA2_BOLED</name>
<gene>
    <name evidence="1" type="ORF">L210DRAFT_2736661</name>
</gene>
<keyword evidence="2" id="KW-1185">Reference proteome</keyword>
<reference evidence="1" key="2">
    <citation type="journal article" date="2020" name="Nat. Commun.">
        <title>Large-scale genome sequencing of mycorrhizal fungi provides insights into the early evolution of symbiotic traits.</title>
        <authorList>
            <person name="Miyauchi S."/>
            <person name="Kiss E."/>
            <person name="Kuo A."/>
            <person name="Drula E."/>
            <person name="Kohler A."/>
            <person name="Sanchez-Garcia M."/>
            <person name="Morin E."/>
            <person name="Andreopoulos B."/>
            <person name="Barry K.W."/>
            <person name="Bonito G."/>
            <person name="Buee M."/>
            <person name="Carver A."/>
            <person name="Chen C."/>
            <person name="Cichocki N."/>
            <person name="Clum A."/>
            <person name="Culley D."/>
            <person name="Crous P.W."/>
            <person name="Fauchery L."/>
            <person name="Girlanda M."/>
            <person name="Hayes R.D."/>
            <person name="Keri Z."/>
            <person name="LaButti K."/>
            <person name="Lipzen A."/>
            <person name="Lombard V."/>
            <person name="Magnuson J."/>
            <person name="Maillard F."/>
            <person name="Murat C."/>
            <person name="Nolan M."/>
            <person name="Ohm R.A."/>
            <person name="Pangilinan J."/>
            <person name="Pereira M.F."/>
            <person name="Perotto S."/>
            <person name="Peter M."/>
            <person name="Pfister S."/>
            <person name="Riley R."/>
            <person name="Sitrit Y."/>
            <person name="Stielow J.B."/>
            <person name="Szollosi G."/>
            <person name="Zifcakova L."/>
            <person name="Stursova M."/>
            <person name="Spatafora J.W."/>
            <person name="Tedersoo L."/>
            <person name="Vaario L.M."/>
            <person name="Yamada A."/>
            <person name="Yan M."/>
            <person name="Wang P."/>
            <person name="Xu J."/>
            <person name="Bruns T."/>
            <person name="Baldrian P."/>
            <person name="Vilgalys R."/>
            <person name="Dunand C."/>
            <person name="Henrissat B."/>
            <person name="Grigoriev I.V."/>
            <person name="Hibbett D."/>
            <person name="Nagy L.G."/>
            <person name="Martin F.M."/>
        </authorList>
    </citation>
    <scope>NUCLEOTIDE SEQUENCE</scope>
    <source>
        <strain evidence="1">BED1</strain>
    </source>
</reference>
<reference evidence="1" key="1">
    <citation type="submission" date="2019-10" db="EMBL/GenBank/DDBJ databases">
        <authorList>
            <consortium name="DOE Joint Genome Institute"/>
            <person name="Kuo A."/>
            <person name="Miyauchi S."/>
            <person name="Kiss E."/>
            <person name="Drula E."/>
            <person name="Kohler A."/>
            <person name="Sanchez-Garcia M."/>
            <person name="Andreopoulos B."/>
            <person name="Barry K.W."/>
            <person name="Bonito G."/>
            <person name="Buee M."/>
            <person name="Carver A."/>
            <person name="Chen C."/>
            <person name="Cichocki N."/>
            <person name="Clum A."/>
            <person name="Culley D."/>
            <person name="Crous P.W."/>
            <person name="Fauchery L."/>
            <person name="Girlanda M."/>
            <person name="Hayes R."/>
            <person name="Keri Z."/>
            <person name="LaButti K."/>
            <person name="Lipzen A."/>
            <person name="Lombard V."/>
            <person name="Magnuson J."/>
            <person name="Maillard F."/>
            <person name="Morin E."/>
            <person name="Murat C."/>
            <person name="Nolan M."/>
            <person name="Ohm R."/>
            <person name="Pangilinan J."/>
            <person name="Pereira M."/>
            <person name="Perotto S."/>
            <person name="Peter M."/>
            <person name="Riley R."/>
            <person name="Sitrit Y."/>
            <person name="Stielow B."/>
            <person name="Szollosi G."/>
            <person name="Zifcakova L."/>
            <person name="Stursova M."/>
            <person name="Spatafora J.W."/>
            <person name="Tedersoo L."/>
            <person name="Vaario L.-M."/>
            <person name="Yamada A."/>
            <person name="Yan M."/>
            <person name="Wang P."/>
            <person name="Xu J."/>
            <person name="Bruns T."/>
            <person name="Baldrian P."/>
            <person name="Vilgalys R."/>
            <person name="Henrissat B."/>
            <person name="Grigoriev I.V."/>
            <person name="Hibbett D."/>
            <person name="Nagy L.G."/>
            <person name="Martin F.M."/>
        </authorList>
    </citation>
    <scope>NUCLEOTIDE SEQUENCE</scope>
    <source>
        <strain evidence="1">BED1</strain>
    </source>
</reference>
<accession>A0AAD4BLA2</accession>
<evidence type="ECO:0000313" key="2">
    <source>
        <dbReference type="Proteomes" id="UP001194468"/>
    </source>
</evidence>
<evidence type="ECO:0000313" key="1">
    <source>
        <dbReference type="EMBL" id="KAF8433265.1"/>
    </source>
</evidence>